<sequence>MMKDRCYDLVRQHTFKMECIEKADELKQLLESERLHKEEGRLRAIYDLKGDPRHDEEKILSRFANTVEYIWNLRMTPILLVIAAIFFGMLTLLVAVFEISLYLEWSAASSLYQTWIQYSDSNEKGSFFLANIICMLPLAYICAASFYGFFKIKVNSFYALHPKQGTDPSCLVYSGMLLMRLSISVAYNFLELSQVKECAFFEVMGPLVKIQFLGEGFNKWIFPSLLLITVFLTAFDCYGRLLNCVGLKQFAFDEHFAEEKVIEGQGAIERYHKRKALLDAAEKNTQINELTDPLCSVNRTDATPLL</sequence>
<comment type="similarity">
    <text evidence="2">Belongs to the LIMR family.</text>
</comment>
<dbReference type="InterPro" id="IPR006876">
    <property type="entry name" value="LMBR1-like_membr_prot"/>
</dbReference>
<dbReference type="GO" id="GO:0016020">
    <property type="term" value="C:membrane"/>
    <property type="evidence" value="ECO:0007669"/>
    <property type="project" value="UniProtKB-SubCell"/>
</dbReference>
<proteinExistence type="inferred from homology"/>
<keyword evidence="4 6" id="KW-1133">Transmembrane helix</keyword>
<evidence type="ECO:0000313" key="7">
    <source>
        <dbReference type="EMBL" id="CAE0305356.1"/>
    </source>
</evidence>
<evidence type="ECO:0000256" key="3">
    <source>
        <dbReference type="ARBA" id="ARBA00022692"/>
    </source>
</evidence>
<dbReference type="InterPro" id="IPR051584">
    <property type="entry name" value="GPCR-associated_LMBR1"/>
</dbReference>
<feature type="transmembrane region" description="Helical" evidence="6">
    <location>
        <begin position="127"/>
        <end position="150"/>
    </location>
</feature>
<dbReference type="EMBL" id="HBIE01000874">
    <property type="protein sequence ID" value="CAE0305356.1"/>
    <property type="molecule type" value="Transcribed_RNA"/>
</dbReference>
<feature type="transmembrane region" description="Helical" evidence="6">
    <location>
        <begin position="78"/>
        <end position="103"/>
    </location>
</feature>
<evidence type="ECO:0000256" key="1">
    <source>
        <dbReference type="ARBA" id="ARBA00004141"/>
    </source>
</evidence>
<accession>A0A7S3MI77</accession>
<feature type="transmembrane region" description="Helical" evidence="6">
    <location>
        <begin position="220"/>
        <end position="239"/>
    </location>
</feature>
<dbReference type="PANTHER" id="PTHR21355">
    <property type="entry name" value="G-PROTEIN COUPLED RECEPTOR-ASSOCIATED PROTEIN LMBRD2"/>
    <property type="match status" value="1"/>
</dbReference>
<dbReference type="Pfam" id="PF04791">
    <property type="entry name" value="LMBR1"/>
    <property type="match status" value="1"/>
</dbReference>
<dbReference type="PANTHER" id="PTHR21355:SF0">
    <property type="entry name" value="G-PROTEIN COUPLED RECEPTOR-ASSOCIATED PROTEIN LMBRD2"/>
    <property type="match status" value="1"/>
</dbReference>
<keyword evidence="3 6" id="KW-0812">Transmembrane</keyword>
<protein>
    <submittedName>
        <fullName evidence="7">Uncharacterized protein</fullName>
    </submittedName>
</protein>
<evidence type="ECO:0000256" key="2">
    <source>
        <dbReference type="ARBA" id="ARBA00010487"/>
    </source>
</evidence>
<keyword evidence="5 6" id="KW-0472">Membrane</keyword>
<evidence type="ECO:0000256" key="6">
    <source>
        <dbReference type="SAM" id="Phobius"/>
    </source>
</evidence>
<feature type="transmembrane region" description="Helical" evidence="6">
    <location>
        <begin position="170"/>
        <end position="190"/>
    </location>
</feature>
<gene>
    <name evidence="7" type="ORF">FEHR0123_LOCUS260</name>
</gene>
<dbReference type="AlphaFoldDB" id="A0A7S3MI77"/>
<comment type="subcellular location">
    <subcellularLocation>
        <location evidence="1">Membrane</location>
        <topology evidence="1">Multi-pass membrane protein</topology>
    </subcellularLocation>
</comment>
<evidence type="ECO:0000256" key="5">
    <source>
        <dbReference type="ARBA" id="ARBA00023136"/>
    </source>
</evidence>
<organism evidence="7">
    <name type="scientific">Favella ehrenbergii</name>
    <dbReference type="NCBI Taxonomy" id="182087"/>
    <lineage>
        <taxon>Eukaryota</taxon>
        <taxon>Sar</taxon>
        <taxon>Alveolata</taxon>
        <taxon>Ciliophora</taxon>
        <taxon>Intramacronucleata</taxon>
        <taxon>Spirotrichea</taxon>
        <taxon>Choreotrichia</taxon>
        <taxon>Tintinnida</taxon>
        <taxon>Xystonellidae</taxon>
        <taxon>Favella</taxon>
    </lineage>
</organism>
<evidence type="ECO:0000256" key="4">
    <source>
        <dbReference type="ARBA" id="ARBA00022989"/>
    </source>
</evidence>
<reference evidence="7" key="1">
    <citation type="submission" date="2021-01" db="EMBL/GenBank/DDBJ databases">
        <authorList>
            <person name="Corre E."/>
            <person name="Pelletier E."/>
            <person name="Niang G."/>
            <person name="Scheremetjew M."/>
            <person name="Finn R."/>
            <person name="Kale V."/>
            <person name="Holt S."/>
            <person name="Cochrane G."/>
            <person name="Meng A."/>
            <person name="Brown T."/>
            <person name="Cohen L."/>
        </authorList>
    </citation>
    <scope>NUCLEOTIDE SEQUENCE</scope>
    <source>
        <strain evidence="7">Fehren 1</strain>
    </source>
</reference>
<name>A0A7S3MI77_9SPIT</name>